<organism evidence="3 4">
    <name type="scientific">Streptomyces coelicoflavus</name>
    <dbReference type="NCBI Taxonomy" id="285562"/>
    <lineage>
        <taxon>Bacteria</taxon>
        <taxon>Bacillati</taxon>
        <taxon>Actinomycetota</taxon>
        <taxon>Actinomycetes</taxon>
        <taxon>Kitasatosporales</taxon>
        <taxon>Streptomycetaceae</taxon>
        <taxon>Streptomyces</taxon>
    </lineage>
</organism>
<evidence type="ECO:0000313" key="4">
    <source>
        <dbReference type="Proteomes" id="UP000470446"/>
    </source>
</evidence>
<feature type="transmembrane region" description="Helical" evidence="2">
    <location>
        <begin position="38"/>
        <end position="59"/>
    </location>
</feature>
<accession>A0A7K3PX53</accession>
<reference evidence="3 4" key="1">
    <citation type="submission" date="2020-01" db="EMBL/GenBank/DDBJ databases">
        <title>Insect and environment-associated Actinomycetes.</title>
        <authorList>
            <person name="Currrie C."/>
            <person name="Chevrette M."/>
            <person name="Carlson C."/>
            <person name="Stubbendieck R."/>
            <person name="Wendt-Pienkowski E."/>
        </authorList>
    </citation>
    <scope>NUCLEOTIDE SEQUENCE [LARGE SCALE GENOMIC DNA]</scope>
    <source>
        <strain evidence="3 4">SID14163</strain>
    </source>
</reference>
<comment type="caution">
    <text evidence="3">The sequence shown here is derived from an EMBL/GenBank/DDBJ whole genome shotgun (WGS) entry which is preliminary data.</text>
</comment>
<feature type="compositionally biased region" description="Low complexity" evidence="1">
    <location>
        <begin position="9"/>
        <end position="18"/>
    </location>
</feature>
<evidence type="ECO:0000313" key="3">
    <source>
        <dbReference type="EMBL" id="NEB14566.1"/>
    </source>
</evidence>
<proteinExistence type="predicted"/>
<name>A0A7K3PX53_9ACTN</name>
<evidence type="ECO:0000256" key="2">
    <source>
        <dbReference type="SAM" id="Phobius"/>
    </source>
</evidence>
<sequence>MTTTEPRTAGAAPLVPARAAPPHPETAPPAETRSSGRFLARAALVTAVLSVAGSVLGLVRDRALARLFG</sequence>
<protein>
    <submittedName>
        <fullName evidence="3">Uncharacterized protein</fullName>
    </submittedName>
</protein>
<keyword evidence="2" id="KW-0472">Membrane</keyword>
<evidence type="ECO:0000256" key="1">
    <source>
        <dbReference type="SAM" id="MobiDB-lite"/>
    </source>
</evidence>
<gene>
    <name evidence="3" type="ORF">G3I32_38045</name>
</gene>
<keyword evidence="2" id="KW-0812">Transmembrane</keyword>
<dbReference type="Proteomes" id="UP000470446">
    <property type="component" value="Unassembled WGS sequence"/>
</dbReference>
<feature type="region of interest" description="Disordered" evidence="1">
    <location>
        <begin position="1"/>
        <end position="34"/>
    </location>
</feature>
<feature type="non-terminal residue" evidence="3">
    <location>
        <position position="69"/>
    </location>
</feature>
<dbReference type="EMBL" id="JAAGMA010001008">
    <property type="protein sequence ID" value="NEB14566.1"/>
    <property type="molecule type" value="Genomic_DNA"/>
</dbReference>
<keyword evidence="2" id="KW-1133">Transmembrane helix</keyword>
<dbReference type="AlphaFoldDB" id="A0A7K3PX53"/>